<organism evidence="3 4">
    <name type="scientific">Chryseobacterium joostei</name>
    <dbReference type="NCBI Taxonomy" id="112234"/>
    <lineage>
        <taxon>Bacteria</taxon>
        <taxon>Pseudomonadati</taxon>
        <taxon>Bacteroidota</taxon>
        <taxon>Flavobacteriia</taxon>
        <taxon>Flavobacteriales</taxon>
        <taxon>Weeksellaceae</taxon>
        <taxon>Chryseobacterium group</taxon>
        <taxon>Chryseobacterium</taxon>
    </lineage>
</organism>
<name>A0A1N7J3Y3_9FLAO</name>
<evidence type="ECO:0000313" key="5">
    <source>
        <dbReference type="Proteomes" id="UP000279541"/>
    </source>
</evidence>
<proteinExistence type="predicted"/>
<gene>
    <name evidence="2" type="ORF">EG359_19495</name>
    <name evidence="3" type="ORF">SAMN05421768_107271</name>
</gene>
<evidence type="ECO:0008006" key="6">
    <source>
        <dbReference type="Google" id="ProtNLM"/>
    </source>
</evidence>
<dbReference type="Proteomes" id="UP000279541">
    <property type="component" value="Chromosome"/>
</dbReference>
<feature type="chain" id="PRO_5044563563" description="GLPGLI family protein" evidence="1">
    <location>
        <begin position="23"/>
        <end position="96"/>
    </location>
</feature>
<sequence>MYKRNIINFLAIFLFCLYSAQAKGEYHVISYNGKPLPTVTWQKTDNNLTSYSFFKLENIISVDEHHTTFMYEEIDPTVKVSQKVKISVYGTLQTLY</sequence>
<evidence type="ECO:0000313" key="2">
    <source>
        <dbReference type="EMBL" id="AZB01653.1"/>
    </source>
</evidence>
<evidence type="ECO:0000256" key="1">
    <source>
        <dbReference type="SAM" id="SignalP"/>
    </source>
</evidence>
<dbReference type="Proteomes" id="UP000186106">
    <property type="component" value="Unassembled WGS sequence"/>
</dbReference>
<evidence type="ECO:0000313" key="3">
    <source>
        <dbReference type="EMBL" id="SIS44050.1"/>
    </source>
</evidence>
<dbReference type="EMBL" id="CP033926">
    <property type="protein sequence ID" value="AZB01653.1"/>
    <property type="molecule type" value="Genomic_DNA"/>
</dbReference>
<accession>A0A1N7J3Y3</accession>
<dbReference type="AlphaFoldDB" id="A0A1N7J3Y3"/>
<reference evidence="3 4" key="1">
    <citation type="submission" date="2017-01" db="EMBL/GenBank/DDBJ databases">
        <authorList>
            <person name="Mah S.A."/>
            <person name="Swanson W.J."/>
            <person name="Moy G.W."/>
            <person name="Vacquier V.D."/>
        </authorList>
    </citation>
    <scope>NUCLEOTIDE SEQUENCE [LARGE SCALE GENOMIC DNA]</scope>
    <source>
        <strain evidence="3 4">DSM 16927</strain>
    </source>
</reference>
<keyword evidence="1" id="KW-0732">Signal</keyword>
<reference evidence="2 5" key="2">
    <citation type="submission" date="2018-11" db="EMBL/GenBank/DDBJ databases">
        <title>Proposal to divide the Flavobacteriaceae and reorganize its genera based on Amino Acid Identity values calculated from whole genome sequences.</title>
        <authorList>
            <person name="Nicholson A.C."/>
            <person name="Gulvik C.A."/>
            <person name="Whitney A.M."/>
            <person name="Humrighouse B.W."/>
            <person name="Bell M."/>
            <person name="Holmes B."/>
            <person name="Steigerwalt A.G."/>
            <person name="Villarma A."/>
            <person name="Sheth M."/>
            <person name="Batra D."/>
            <person name="Pryor J."/>
            <person name="Bernardet J.-F."/>
            <person name="Hugo C."/>
            <person name="Kampfer P."/>
            <person name="Newman J."/>
            <person name="McQuiston J.R."/>
        </authorList>
    </citation>
    <scope>NUCLEOTIDE SEQUENCE [LARGE SCALE GENOMIC DNA]</scope>
    <source>
        <strain evidence="2 5">DSM 16927</strain>
    </source>
</reference>
<evidence type="ECO:0000313" key="4">
    <source>
        <dbReference type="Proteomes" id="UP000186106"/>
    </source>
</evidence>
<feature type="signal peptide" evidence="1">
    <location>
        <begin position="1"/>
        <end position="22"/>
    </location>
</feature>
<dbReference type="EMBL" id="FTNZ01000007">
    <property type="protein sequence ID" value="SIS44050.1"/>
    <property type="molecule type" value="Genomic_DNA"/>
</dbReference>
<protein>
    <recommendedName>
        <fullName evidence="6">GLPGLI family protein</fullName>
    </recommendedName>
</protein>
<keyword evidence="5" id="KW-1185">Reference proteome</keyword>
<dbReference type="KEGG" id="cjt:EG359_19495"/>